<dbReference type="EMBL" id="BSNW01000002">
    <property type="protein sequence ID" value="GLQ67577.1"/>
    <property type="molecule type" value="Genomic_DNA"/>
</dbReference>
<dbReference type="SUPFAM" id="SSF47413">
    <property type="entry name" value="lambda repressor-like DNA-binding domains"/>
    <property type="match status" value="1"/>
</dbReference>
<dbReference type="Pfam" id="PF13560">
    <property type="entry name" value="HTH_31"/>
    <property type="match status" value="1"/>
</dbReference>
<dbReference type="InterPro" id="IPR001387">
    <property type="entry name" value="Cro/C1-type_HTH"/>
</dbReference>
<dbReference type="Gene3D" id="1.10.260.40">
    <property type="entry name" value="lambda repressor-like DNA-binding domains"/>
    <property type="match status" value="1"/>
</dbReference>
<protein>
    <recommendedName>
        <fullName evidence="2">HTH cro/C1-type domain-containing protein</fullName>
    </recommendedName>
</protein>
<dbReference type="SMART" id="SM00530">
    <property type="entry name" value="HTH_XRE"/>
    <property type="match status" value="1"/>
</dbReference>
<organism evidence="3 4">
    <name type="scientific">Gluconobacter albidus</name>
    <dbReference type="NCBI Taxonomy" id="318683"/>
    <lineage>
        <taxon>Bacteria</taxon>
        <taxon>Pseudomonadati</taxon>
        <taxon>Pseudomonadota</taxon>
        <taxon>Alphaproteobacteria</taxon>
        <taxon>Acetobacterales</taxon>
        <taxon>Acetobacteraceae</taxon>
        <taxon>Gluconobacter</taxon>
    </lineage>
</organism>
<evidence type="ECO:0000313" key="3">
    <source>
        <dbReference type="EMBL" id="GLQ67577.1"/>
    </source>
</evidence>
<gene>
    <name evidence="3" type="ORF">GCM10007866_00250</name>
</gene>
<feature type="compositionally biased region" description="Polar residues" evidence="1">
    <location>
        <begin position="209"/>
        <end position="220"/>
    </location>
</feature>
<comment type="caution">
    <text evidence="3">The sequence shown here is derived from an EMBL/GenBank/DDBJ whole genome shotgun (WGS) entry which is preliminary data.</text>
</comment>
<dbReference type="RefSeq" id="WP_099253380.1">
    <property type="nucleotide sequence ID" value="NZ_BEWL01000021.1"/>
</dbReference>
<dbReference type="CDD" id="cd00093">
    <property type="entry name" value="HTH_XRE"/>
    <property type="match status" value="1"/>
</dbReference>
<dbReference type="InterPro" id="IPR010982">
    <property type="entry name" value="Lambda_DNA-bd_dom_sf"/>
</dbReference>
<keyword evidence="4" id="KW-1185">Reference proteome</keyword>
<reference evidence="4" key="1">
    <citation type="journal article" date="2019" name="Int. J. Syst. Evol. Microbiol.">
        <title>The Global Catalogue of Microorganisms (GCM) 10K type strain sequencing project: providing services to taxonomists for standard genome sequencing and annotation.</title>
        <authorList>
            <consortium name="The Broad Institute Genomics Platform"/>
            <consortium name="The Broad Institute Genome Sequencing Center for Infectious Disease"/>
            <person name="Wu L."/>
            <person name="Ma J."/>
        </authorList>
    </citation>
    <scope>NUCLEOTIDE SEQUENCE [LARGE SCALE GENOMIC DNA]</scope>
    <source>
        <strain evidence="4">NBRC 3250</strain>
    </source>
</reference>
<evidence type="ECO:0000256" key="1">
    <source>
        <dbReference type="SAM" id="MobiDB-lite"/>
    </source>
</evidence>
<dbReference type="Proteomes" id="UP001156672">
    <property type="component" value="Unassembled WGS sequence"/>
</dbReference>
<evidence type="ECO:0000313" key="4">
    <source>
        <dbReference type="Proteomes" id="UP001156672"/>
    </source>
</evidence>
<name>A0ABQ5WX06_9PROT</name>
<dbReference type="PROSITE" id="PS50943">
    <property type="entry name" value="HTH_CROC1"/>
    <property type="match status" value="1"/>
</dbReference>
<sequence>MQGIFNAADIGSQIREKRLAQGMNQTVLAKKLGCSRKWVSDIEQGNETAEIGRVLRALAMLGIKIFVGQSEAVESKELSPQYNEILAHRDRFGEVPQAMERIAKLGLVGNPMKEHLERMATLGQVGNPMKEHLERMATLGQVGNPMKEHLERMATLGQVGNPMKEHLERMATLGQVRNPMKETLSERTIGPKLLPARLPEAFKDEGQPSAATTEEVSATKPQLPKLGDGEDD</sequence>
<evidence type="ECO:0000259" key="2">
    <source>
        <dbReference type="PROSITE" id="PS50943"/>
    </source>
</evidence>
<feature type="domain" description="HTH cro/C1-type" evidence="2">
    <location>
        <begin position="14"/>
        <end position="46"/>
    </location>
</feature>
<feature type="region of interest" description="Disordered" evidence="1">
    <location>
        <begin position="190"/>
        <end position="232"/>
    </location>
</feature>
<accession>A0ABQ5WX06</accession>
<proteinExistence type="predicted"/>